<dbReference type="Pfam" id="PF13407">
    <property type="entry name" value="Peripla_BP_4"/>
    <property type="match status" value="1"/>
</dbReference>
<feature type="chain" id="PRO_5028801114" evidence="4">
    <location>
        <begin position="24"/>
        <end position="323"/>
    </location>
</feature>
<keyword evidence="7" id="KW-1185">Reference proteome</keyword>
<feature type="domain" description="Periplasmic binding protein" evidence="5">
    <location>
        <begin position="41"/>
        <end position="292"/>
    </location>
</feature>
<dbReference type="Proteomes" id="UP000510822">
    <property type="component" value="Chromosome"/>
</dbReference>
<dbReference type="AlphaFoldDB" id="A0A7D5Z9U9"/>
<evidence type="ECO:0000256" key="4">
    <source>
        <dbReference type="SAM" id="SignalP"/>
    </source>
</evidence>
<dbReference type="InterPro" id="IPR025997">
    <property type="entry name" value="SBP_2_dom"/>
</dbReference>
<dbReference type="EMBL" id="CP058952">
    <property type="protein sequence ID" value="QLI80945.1"/>
    <property type="molecule type" value="Genomic_DNA"/>
</dbReference>
<evidence type="ECO:0000313" key="6">
    <source>
        <dbReference type="EMBL" id="QLI80945.1"/>
    </source>
</evidence>
<comment type="similarity">
    <text evidence="2">Belongs to the bacterial solute-binding protein 2 family.</text>
</comment>
<dbReference type="RefSeq" id="WP_180308077.1">
    <property type="nucleotide sequence ID" value="NZ_CP058952.1"/>
</dbReference>
<dbReference type="KEGG" id="cfon:HZU75_05075"/>
<dbReference type="GO" id="GO:0030313">
    <property type="term" value="C:cell envelope"/>
    <property type="evidence" value="ECO:0007669"/>
    <property type="project" value="UniProtKB-SubCell"/>
</dbReference>
<evidence type="ECO:0000259" key="5">
    <source>
        <dbReference type="Pfam" id="PF13407"/>
    </source>
</evidence>
<sequence length="323" mass="34759">MYRQWRVWFVALGMMLAMSWSRAADVTSKNDVSGSSWPQHVGVSVSSLGNPFFVALTRGAQERARQTNPTLKFTVRAAEYSVARQIEQINELINLHVDVLLVSASAEFGMEKVLERARKQGIIVIGMDVRAQGTSQTVLSNNIQAGFSVCDYLARSLGGKGRVMVQSGPQVSSVLDRVDGCKQAWSHYSNLQVVADHENGDGSVWGGHAAMRKSINSHGELDAVFAINDRQALGVLQAVQKAKFKTLIGAVDGSQAVVKLIATGSQLQVSAAQSPETMGRKAVELALEQHQGAAPSPELVLLSTTLVTKDNASGFQAWDAARP</sequence>
<keyword evidence="3 4" id="KW-0732">Signal</keyword>
<name>A0A7D5Z9U9_9NEIS</name>
<protein>
    <submittedName>
        <fullName evidence="6">Substrate-binding domain-containing protein</fullName>
    </submittedName>
</protein>
<dbReference type="Gene3D" id="3.40.50.2300">
    <property type="match status" value="2"/>
</dbReference>
<reference evidence="6 7" key="1">
    <citation type="journal article" date="2016" name="Int. J. Syst. Evol. Microbiol.">
        <title>Chitinibacter fontanus sp. nov., isolated from a spring.</title>
        <authorList>
            <person name="Sheu S.Y."/>
            <person name="Li Y.S."/>
            <person name="Young C.C."/>
            <person name="Chen W.M."/>
        </authorList>
    </citation>
    <scope>NUCLEOTIDE SEQUENCE [LARGE SCALE GENOMIC DNA]</scope>
    <source>
        <strain evidence="6 7">STM-7</strain>
    </source>
</reference>
<dbReference type="PANTHER" id="PTHR46847">
    <property type="entry name" value="D-ALLOSE-BINDING PERIPLASMIC PROTEIN-RELATED"/>
    <property type="match status" value="1"/>
</dbReference>
<evidence type="ECO:0000256" key="2">
    <source>
        <dbReference type="ARBA" id="ARBA00007639"/>
    </source>
</evidence>
<evidence type="ECO:0000313" key="7">
    <source>
        <dbReference type="Proteomes" id="UP000510822"/>
    </source>
</evidence>
<gene>
    <name evidence="6" type="ORF">HZU75_05075</name>
</gene>
<dbReference type="GO" id="GO:0030246">
    <property type="term" value="F:carbohydrate binding"/>
    <property type="evidence" value="ECO:0007669"/>
    <property type="project" value="UniProtKB-ARBA"/>
</dbReference>
<accession>A0A7D5Z9U9</accession>
<dbReference type="SUPFAM" id="SSF53822">
    <property type="entry name" value="Periplasmic binding protein-like I"/>
    <property type="match status" value="1"/>
</dbReference>
<dbReference type="PANTHER" id="PTHR46847:SF2">
    <property type="entry name" value="ABC TRANSPORTER SUGAR-BINDING PROTEIN"/>
    <property type="match status" value="1"/>
</dbReference>
<proteinExistence type="inferred from homology"/>
<organism evidence="6 7">
    <name type="scientific">Chitinibacter fontanus</name>
    <dbReference type="NCBI Taxonomy" id="1737446"/>
    <lineage>
        <taxon>Bacteria</taxon>
        <taxon>Pseudomonadati</taxon>
        <taxon>Pseudomonadota</taxon>
        <taxon>Betaproteobacteria</taxon>
        <taxon>Neisseriales</taxon>
        <taxon>Chitinibacteraceae</taxon>
        <taxon>Chitinibacter</taxon>
    </lineage>
</organism>
<comment type="subcellular location">
    <subcellularLocation>
        <location evidence="1">Cell envelope</location>
    </subcellularLocation>
</comment>
<evidence type="ECO:0000256" key="1">
    <source>
        <dbReference type="ARBA" id="ARBA00004196"/>
    </source>
</evidence>
<feature type="signal peptide" evidence="4">
    <location>
        <begin position="1"/>
        <end position="23"/>
    </location>
</feature>
<evidence type="ECO:0000256" key="3">
    <source>
        <dbReference type="ARBA" id="ARBA00022729"/>
    </source>
</evidence>
<dbReference type="InterPro" id="IPR028082">
    <property type="entry name" value="Peripla_BP_I"/>
</dbReference>